<dbReference type="PROSITE" id="PS51257">
    <property type="entry name" value="PROKAR_LIPOPROTEIN"/>
    <property type="match status" value="1"/>
</dbReference>
<dbReference type="STRING" id="351348.Maqu_0231"/>
<evidence type="ECO:0000313" key="2">
    <source>
        <dbReference type="Proteomes" id="UP000000998"/>
    </source>
</evidence>
<reference evidence="2" key="1">
    <citation type="journal article" date="2011" name="Appl. Environ. Microbiol.">
        <title>Genomic potential of Marinobacter aquaeolei, a biogeochemical 'opportunitroph'.</title>
        <authorList>
            <person name="Singer E."/>
            <person name="Webb E.A."/>
            <person name="Nelson W.C."/>
            <person name="Heidelberg J.F."/>
            <person name="Ivanova N."/>
            <person name="Pati A."/>
            <person name="Edwards K.J."/>
        </authorList>
    </citation>
    <scope>NUCLEOTIDE SEQUENCE [LARGE SCALE GENOMIC DNA]</scope>
    <source>
        <strain evidence="2">ATCC 700491 / DSM 11845 / VT8</strain>
    </source>
</reference>
<protein>
    <recommendedName>
        <fullName evidence="3">Lipoprotein</fullName>
    </recommendedName>
</protein>
<dbReference type="OrthoDB" id="1419830at2"/>
<dbReference type="RefSeq" id="WP_011783791.1">
    <property type="nucleotide sequence ID" value="NC_008740.1"/>
</dbReference>
<dbReference type="EMBL" id="CP000514">
    <property type="protein sequence ID" value="ABM17337.1"/>
    <property type="molecule type" value="Genomic_DNA"/>
</dbReference>
<name>A1TX68_MARN8</name>
<dbReference type="eggNOG" id="ENOG50300Z0">
    <property type="taxonomic scope" value="Bacteria"/>
</dbReference>
<accession>A1TX68</accession>
<dbReference type="HOGENOM" id="CLU_1011215_0_0_6"/>
<dbReference type="KEGG" id="maq:Maqu_0231"/>
<proteinExistence type="predicted"/>
<sequence length="275" mass="30169" precursor="true">MKSPYWLGCIAAIGSVFLTGCQTTGVTQKLHTEMHPPIGQVVSAEIGESVLERTRGYGAPGFRVKDLEFEQGGYRFFLPGALYQINYESQEGKSTAYGYGNIRSLNEGISISGSNFQLISGPTDSGCTLQVSNLNLIDRDGKLITNWVSGDQSEQQDENAIAIGGRTILSGSILRGSSALFAVDVPDNQCTKRYKFSDYGQTFRQELIYLGRSGDELSFKYREFSGSLARPAFSADLKYDLSESQTIGYRGARIDVIEAGNQVIRYQVQNNIQGI</sequence>
<organism evidence="1 2">
    <name type="scientific">Marinobacter nauticus (strain ATCC 700491 / DSM 11845 / VT8)</name>
    <name type="common">Marinobacter aquaeolei</name>
    <dbReference type="NCBI Taxonomy" id="351348"/>
    <lineage>
        <taxon>Bacteria</taxon>
        <taxon>Pseudomonadati</taxon>
        <taxon>Pseudomonadota</taxon>
        <taxon>Gammaproteobacteria</taxon>
        <taxon>Pseudomonadales</taxon>
        <taxon>Marinobacteraceae</taxon>
        <taxon>Marinobacter</taxon>
    </lineage>
</organism>
<gene>
    <name evidence="1" type="ordered locus">Maqu_0231</name>
</gene>
<evidence type="ECO:0008006" key="3">
    <source>
        <dbReference type="Google" id="ProtNLM"/>
    </source>
</evidence>
<dbReference type="Proteomes" id="UP000000998">
    <property type="component" value="Chromosome"/>
</dbReference>
<evidence type="ECO:0000313" key="1">
    <source>
        <dbReference type="EMBL" id="ABM17337.1"/>
    </source>
</evidence>
<dbReference type="AlphaFoldDB" id="A1TX68"/>